<dbReference type="InterPro" id="IPR025375">
    <property type="entry name" value="DUF4365"/>
</dbReference>
<protein>
    <submittedName>
        <fullName evidence="2">DUF4365 domain-containing protein</fullName>
    </submittedName>
</protein>
<evidence type="ECO:0000313" key="3">
    <source>
        <dbReference type="Proteomes" id="UP000483261"/>
    </source>
</evidence>
<proteinExistence type="predicted"/>
<dbReference type="Pfam" id="PF14280">
    <property type="entry name" value="DUF4365"/>
    <property type="match status" value="1"/>
</dbReference>
<dbReference type="Proteomes" id="UP000483261">
    <property type="component" value="Unassembled WGS sequence"/>
</dbReference>
<accession>A0A6M1R6H3</accession>
<evidence type="ECO:0000259" key="1">
    <source>
        <dbReference type="Pfam" id="PF14280"/>
    </source>
</evidence>
<feature type="domain" description="DUF4365" evidence="1">
    <location>
        <begin position="16"/>
        <end position="151"/>
    </location>
</feature>
<evidence type="ECO:0000313" key="2">
    <source>
        <dbReference type="EMBL" id="NGN93178.1"/>
    </source>
</evidence>
<gene>
    <name evidence="2" type="ORF">G5C66_10575</name>
</gene>
<keyword evidence="3" id="KW-1185">Reference proteome</keyword>
<reference evidence="2 3" key="1">
    <citation type="submission" date="2020-02" db="EMBL/GenBank/DDBJ databases">
        <title>Whole-genome analyses of novel actinobacteria.</title>
        <authorList>
            <person name="Sahin N."/>
        </authorList>
    </citation>
    <scope>NUCLEOTIDE SEQUENCE [LARGE SCALE GENOMIC DNA]</scope>
    <source>
        <strain evidence="2 3">KC13</strain>
    </source>
</reference>
<sequence>MTDAAPKQKERYSRAWVIAAAAGANFTYEIVADDERGVDMTVTSDLHVLDFQLKATSHPEIQGGCLVHDLDVRTYNLLRAKQRSGYGVLALIVVDGEPEQWVSLDEHRTVLTRCAYFLPLHGAPETPNDVTVRLKVPLENRLTIEAMRRLMADSAARWSS</sequence>
<comment type="caution">
    <text evidence="2">The sequence shown here is derived from an EMBL/GenBank/DDBJ whole genome shotgun (WGS) entry which is preliminary data.</text>
</comment>
<name>A0A6M1R6H3_9ACTN</name>
<dbReference type="EMBL" id="JAALAA010000007">
    <property type="protein sequence ID" value="NGN93178.1"/>
    <property type="molecule type" value="Genomic_DNA"/>
</dbReference>
<dbReference type="AlphaFoldDB" id="A0A6M1R6H3"/>
<dbReference type="RefSeq" id="WP_165110904.1">
    <property type="nucleotide sequence ID" value="NZ_JAALAA010000007.1"/>
</dbReference>
<organism evidence="2 3">
    <name type="scientific">Nocardioides turkmenicus</name>
    <dbReference type="NCBI Taxonomy" id="2711220"/>
    <lineage>
        <taxon>Bacteria</taxon>
        <taxon>Bacillati</taxon>
        <taxon>Actinomycetota</taxon>
        <taxon>Actinomycetes</taxon>
        <taxon>Propionibacteriales</taxon>
        <taxon>Nocardioidaceae</taxon>
        <taxon>Nocardioides</taxon>
    </lineage>
</organism>